<sequence>MKISAVILALVSVAAAVSIKLSPGGGGDSERVHGRAVEHDKNPALDH</sequence>
<dbReference type="RefSeq" id="XP_030988174.1">
    <property type="nucleotide sequence ID" value="XM_031120732.1"/>
</dbReference>
<feature type="signal peptide" evidence="2">
    <location>
        <begin position="1"/>
        <end position="16"/>
    </location>
</feature>
<evidence type="ECO:0000313" key="3">
    <source>
        <dbReference type="Proteomes" id="UP000515153"/>
    </source>
</evidence>
<name>A0A6P8BML1_PYRGI</name>
<keyword evidence="3" id="KW-1185">Reference proteome</keyword>
<dbReference type="GeneID" id="41955646"/>
<organism evidence="3 4">
    <name type="scientific">Pyricularia grisea</name>
    <name type="common">Crabgrass-specific blast fungus</name>
    <name type="synonym">Magnaporthe grisea</name>
    <dbReference type="NCBI Taxonomy" id="148305"/>
    <lineage>
        <taxon>Eukaryota</taxon>
        <taxon>Fungi</taxon>
        <taxon>Dikarya</taxon>
        <taxon>Ascomycota</taxon>
        <taxon>Pezizomycotina</taxon>
        <taxon>Sordariomycetes</taxon>
        <taxon>Sordariomycetidae</taxon>
        <taxon>Magnaporthales</taxon>
        <taxon>Pyriculariaceae</taxon>
        <taxon>Pyricularia</taxon>
    </lineage>
</organism>
<feature type="chain" id="PRO_5028006634" evidence="2">
    <location>
        <begin position="17"/>
        <end position="47"/>
    </location>
</feature>
<proteinExistence type="predicted"/>
<evidence type="ECO:0000256" key="2">
    <source>
        <dbReference type="SAM" id="SignalP"/>
    </source>
</evidence>
<feature type="region of interest" description="Disordered" evidence="1">
    <location>
        <begin position="22"/>
        <end position="47"/>
    </location>
</feature>
<evidence type="ECO:0000256" key="1">
    <source>
        <dbReference type="SAM" id="MobiDB-lite"/>
    </source>
</evidence>
<dbReference type="Proteomes" id="UP000515153">
    <property type="component" value="Unplaced"/>
</dbReference>
<reference evidence="4" key="1">
    <citation type="journal article" date="2019" name="Mol. Biol. Evol.">
        <title>Blast fungal genomes show frequent chromosomal changes, gene gains and losses, and effector gene turnover.</title>
        <authorList>
            <person name="Gomez Luciano L.B."/>
            <person name="Jason Tsai I."/>
            <person name="Chuma I."/>
            <person name="Tosa Y."/>
            <person name="Chen Y.H."/>
            <person name="Li J.Y."/>
            <person name="Li M.Y."/>
            <person name="Jade Lu M.Y."/>
            <person name="Nakayashiki H."/>
            <person name="Li W.H."/>
        </authorList>
    </citation>
    <scope>NUCLEOTIDE SEQUENCE</scope>
    <source>
        <strain evidence="4">NI907</strain>
    </source>
</reference>
<reference evidence="4" key="2">
    <citation type="submission" date="2019-10" db="EMBL/GenBank/DDBJ databases">
        <authorList>
            <consortium name="NCBI Genome Project"/>
        </authorList>
    </citation>
    <scope>NUCLEOTIDE SEQUENCE</scope>
    <source>
        <strain evidence="4">NI907</strain>
    </source>
</reference>
<protein>
    <submittedName>
        <fullName evidence="4">Uncharacterized protein</fullName>
    </submittedName>
</protein>
<accession>A0A6P8BML1</accession>
<feature type="compositionally biased region" description="Basic and acidic residues" evidence="1">
    <location>
        <begin position="28"/>
        <end position="47"/>
    </location>
</feature>
<reference evidence="4" key="3">
    <citation type="submission" date="2025-08" db="UniProtKB">
        <authorList>
            <consortium name="RefSeq"/>
        </authorList>
    </citation>
    <scope>IDENTIFICATION</scope>
    <source>
        <strain evidence="4">NI907</strain>
    </source>
</reference>
<dbReference type="KEGG" id="pgri:PgNI_00654"/>
<keyword evidence="2" id="KW-0732">Signal</keyword>
<gene>
    <name evidence="4" type="ORF">PgNI_00654</name>
</gene>
<evidence type="ECO:0000313" key="4">
    <source>
        <dbReference type="RefSeq" id="XP_030988174.1"/>
    </source>
</evidence>
<dbReference type="AlphaFoldDB" id="A0A6P8BML1"/>